<dbReference type="PANTHER" id="PTHR43377">
    <property type="entry name" value="BILIVERDIN REDUCTASE A"/>
    <property type="match status" value="1"/>
</dbReference>
<reference evidence="5" key="1">
    <citation type="submission" date="2005-09" db="EMBL/GenBank/DDBJ databases">
        <title>Annotation of the Aspergillus terreus NIH2624 genome.</title>
        <authorList>
            <person name="Birren B.W."/>
            <person name="Lander E.S."/>
            <person name="Galagan J.E."/>
            <person name="Nusbaum C."/>
            <person name="Devon K."/>
            <person name="Henn M."/>
            <person name="Ma L.-J."/>
            <person name="Jaffe D.B."/>
            <person name="Butler J."/>
            <person name="Alvarez P."/>
            <person name="Gnerre S."/>
            <person name="Grabherr M."/>
            <person name="Kleber M."/>
            <person name="Mauceli E.W."/>
            <person name="Brockman W."/>
            <person name="Rounsley S."/>
            <person name="Young S.K."/>
            <person name="LaButti K."/>
            <person name="Pushparaj V."/>
            <person name="DeCaprio D."/>
            <person name="Crawford M."/>
            <person name="Koehrsen M."/>
            <person name="Engels R."/>
            <person name="Montgomery P."/>
            <person name="Pearson M."/>
            <person name="Howarth C."/>
            <person name="Larson L."/>
            <person name="Luoma S."/>
            <person name="White J."/>
            <person name="Alvarado L."/>
            <person name="Kodira C.D."/>
            <person name="Zeng Q."/>
            <person name="Oleary S."/>
            <person name="Yandava C."/>
            <person name="Denning D.W."/>
            <person name="Nierman W.C."/>
            <person name="Milne T."/>
            <person name="Madden K."/>
        </authorList>
    </citation>
    <scope>NUCLEOTIDE SEQUENCE [LARGE SCALE GENOMIC DNA]</scope>
    <source>
        <strain evidence="5">NIH 2624 / FGSC A1156</strain>
    </source>
</reference>
<dbReference type="GO" id="GO:0000166">
    <property type="term" value="F:nucleotide binding"/>
    <property type="evidence" value="ECO:0007669"/>
    <property type="project" value="InterPro"/>
</dbReference>
<dbReference type="Gene3D" id="3.40.50.720">
    <property type="entry name" value="NAD(P)-binding Rossmann-like Domain"/>
    <property type="match status" value="1"/>
</dbReference>
<evidence type="ECO:0000259" key="3">
    <source>
        <dbReference type="Pfam" id="PF01408"/>
    </source>
</evidence>
<feature type="region of interest" description="Disordered" evidence="1">
    <location>
        <begin position="104"/>
        <end position="280"/>
    </location>
</feature>
<feature type="transmembrane region" description="Helical" evidence="2">
    <location>
        <begin position="305"/>
        <end position="327"/>
    </location>
</feature>
<dbReference type="InterPro" id="IPR036291">
    <property type="entry name" value="NAD(P)-bd_dom_sf"/>
</dbReference>
<feature type="compositionally biased region" description="Basic residues" evidence="1">
    <location>
        <begin position="1"/>
        <end position="23"/>
    </location>
</feature>
<gene>
    <name evidence="4" type="ORF">ATEG_04731</name>
</gene>
<dbReference type="RefSeq" id="XP_001213909.1">
    <property type="nucleotide sequence ID" value="XM_001213909.1"/>
</dbReference>
<organism evidence="4 5">
    <name type="scientific">Aspergillus terreus (strain NIH 2624 / FGSC A1156)</name>
    <dbReference type="NCBI Taxonomy" id="341663"/>
    <lineage>
        <taxon>Eukaryota</taxon>
        <taxon>Fungi</taxon>
        <taxon>Dikarya</taxon>
        <taxon>Ascomycota</taxon>
        <taxon>Pezizomycotina</taxon>
        <taxon>Eurotiomycetes</taxon>
        <taxon>Eurotiomycetidae</taxon>
        <taxon>Eurotiales</taxon>
        <taxon>Aspergillaceae</taxon>
        <taxon>Aspergillus</taxon>
        <taxon>Aspergillus subgen. Circumdati</taxon>
    </lineage>
</organism>
<feature type="domain" description="Gfo/Idh/MocA-like oxidoreductase N-terminal" evidence="3">
    <location>
        <begin position="557"/>
        <end position="695"/>
    </location>
</feature>
<feature type="region of interest" description="Disordered" evidence="1">
    <location>
        <begin position="417"/>
        <end position="462"/>
    </location>
</feature>
<sequence>MAHHGVIRHPRFGRLGRRNRPVHTHSGIGAHQPSLEGRSSGSNDQINRDFRDTRFAQSDRGQWLGKRQTPTPEDQTTTQATVVPDMGGAAQTTLANPTTAIPAATSEATTPSESSTANSDSSTGASTTSPAATTSTAVPSSTKTPVDTTSSDLTSTTVTSESSTSSVSAPTTTPVSSSTDTLTSSKPLPTSETTQSSAIPPTTTTPASTTLSSTETSTSDSSTTTTTSLSTTETPSITSTTTTDITSTTTTYFGGGGWNGAGGGGSWTGTATGTATTGMDQTPYATTTAAAGSGSSLDSETKGKIAGGVVGGVAGIVMLIVLALLLFKRRKAAFQQPRGLPSNEGTGAAAGHESAPRSAEMASRRSSNDPLFTASYFAPAFVKRWRQSNHTTRTDSTLSSSSERGFQKIAGRKIPSVLQSGGDGYGGAPFGETSPTVSEPSSIFPSSPPVQPRTSLSQPPPTHPYGIPLDASYTREAEESVIFRPSPARTPIAGSSNLSSANYGAPIAHVTVPSPRILILPRLLHIFISSPHLLPFPPSLSLYRTTTMTGSHQPQPLRFLVIGAGSRGVAYGRAVTSATPGTIHAVAEPHAFKRTEFGRNFIWGTGEPQNGQSFSDWREWLEWEQRRRNDPHSTAVGVTGVFICTLDETHAEILHAIAPLNLHILCEKPLTLSLADCLSVYRALQPTDRIFSIGHTPAGDGSLLTKSCHDIDFIMWLLSSPEAGPDGAPAPATASPHHPRTISSTGALTQFRRARKPPHAGAATNCVSCPAERDCIYSAVKIYRDMHLARGEVDWPVNIVCPDIEDVVRTSSPAAAEAHLLRRLEEDYTPGTPDAAVAARPWYGRCVYEADNDVCDDQVVTIAWDDESADGGRPAKTAVFHMIAPTEKQCERRGRVYGTRGELTYDSRTITIYSFETRETRTIEVPRQPPEEEKSHGGGDYGLARSFVRAVEAVEAEGWAVDEAQRRFVGCTLEEAVRSHAVVFAAEEARREEKVVRWKEWWGGYMDDMA</sequence>
<evidence type="ECO:0000313" key="4">
    <source>
        <dbReference type="EMBL" id="EAU35178.1"/>
    </source>
</evidence>
<keyword evidence="2" id="KW-0812">Transmembrane</keyword>
<dbReference type="GeneID" id="4320521"/>
<protein>
    <recommendedName>
        <fullName evidence="3">Gfo/Idh/MocA-like oxidoreductase N-terminal domain-containing protein</fullName>
    </recommendedName>
</protein>
<dbReference type="Pfam" id="PF01408">
    <property type="entry name" value="GFO_IDH_MocA"/>
    <property type="match status" value="1"/>
</dbReference>
<dbReference type="Gene3D" id="3.30.360.10">
    <property type="entry name" value="Dihydrodipicolinate Reductase, domain 2"/>
    <property type="match status" value="1"/>
</dbReference>
<feature type="compositionally biased region" description="Low complexity" evidence="1">
    <location>
        <begin position="724"/>
        <end position="736"/>
    </location>
</feature>
<feature type="compositionally biased region" description="Low complexity" evidence="1">
    <location>
        <begin position="104"/>
        <end position="252"/>
    </location>
</feature>
<proteinExistence type="predicted"/>
<feature type="region of interest" description="Disordered" evidence="1">
    <location>
        <begin position="724"/>
        <end position="743"/>
    </location>
</feature>
<dbReference type="HOGENOM" id="CLU_297886_0_0_1"/>
<keyword evidence="2" id="KW-1133">Transmembrane helix</keyword>
<dbReference type="eggNOG" id="ENOG502QQXH">
    <property type="taxonomic scope" value="Eukaryota"/>
</dbReference>
<dbReference type="InterPro" id="IPR000683">
    <property type="entry name" value="Gfo/Idh/MocA-like_OxRdtase_N"/>
</dbReference>
<evidence type="ECO:0000256" key="2">
    <source>
        <dbReference type="SAM" id="Phobius"/>
    </source>
</evidence>
<evidence type="ECO:0000256" key="1">
    <source>
        <dbReference type="SAM" id="MobiDB-lite"/>
    </source>
</evidence>
<accession>Q0CNK3</accession>
<dbReference type="VEuPathDB" id="FungiDB:ATEG_04731"/>
<feature type="compositionally biased region" description="Low complexity" evidence="1">
    <location>
        <begin position="268"/>
        <end position="278"/>
    </location>
</feature>
<feature type="compositionally biased region" description="Low complexity" evidence="1">
    <location>
        <begin position="68"/>
        <end position="81"/>
    </location>
</feature>
<keyword evidence="2" id="KW-0472">Membrane</keyword>
<dbReference type="AlphaFoldDB" id="Q0CNK3"/>
<dbReference type="Proteomes" id="UP000007963">
    <property type="component" value="Unassembled WGS sequence"/>
</dbReference>
<dbReference type="InterPro" id="IPR051450">
    <property type="entry name" value="Gfo/Idh/MocA_Oxidoreductases"/>
</dbReference>
<dbReference type="OrthoDB" id="64915at2759"/>
<dbReference type="PANTHER" id="PTHR43377:SF12">
    <property type="entry name" value="BINDING ROSSMANN FOLD OXIDOREDUCTASE, PUTATIVE (AFU_ORTHOLOGUE AFUA_3G11840)-RELATED"/>
    <property type="match status" value="1"/>
</dbReference>
<feature type="region of interest" description="Disordered" evidence="1">
    <location>
        <begin position="335"/>
        <end position="366"/>
    </location>
</feature>
<name>Q0CNK3_ASPTN</name>
<feature type="region of interest" description="Disordered" evidence="1">
    <location>
        <begin position="1"/>
        <end position="83"/>
    </location>
</feature>
<dbReference type="SUPFAM" id="SSF51735">
    <property type="entry name" value="NAD(P)-binding Rossmann-fold domains"/>
    <property type="match status" value="1"/>
</dbReference>
<feature type="compositionally biased region" description="Gly residues" evidence="1">
    <location>
        <begin position="253"/>
        <end position="267"/>
    </location>
</feature>
<dbReference type="STRING" id="341663.Q0CNK3"/>
<evidence type="ECO:0000313" key="5">
    <source>
        <dbReference type="Proteomes" id="UP000007963"/>
    </source>
</evidence>
<dbReference type="EMBL" id="CH476599">
    <property type="protein sequence ID" value="EAU35178.1"/>
    <property type="molecule type" value="Genomic_DNA"/>
</dbReference>